<evidence type="ECO:0000313" key="3">
    <source>
        <dbReference type="RefSeq" id="XP_016711015.1"/>
    </source>
</evidence>
<accession>A0A1U8L8T5</accession>
<dbReference type="PaxDb" id="3635-A0A1U8L8T5"/>
<dbReference type="PANTHER" id="PTHR34482">
    <property type="entry name" value="DNA DAMAGE-INDUCIBLE PROTEIN 1-LIKE"/>
    <property type="match status" value="1"/>
</dbReference>
<keyword evidence="2" id="KW-1185">Reference proteome</keyword>
<dbReference type="CDD" id="cd00303">
    <property type="entry name" value="retropepsin_like"/>
    <property type="match status" value="1"/>
</dbReference>
<reference evidence="3" key="2">
    <citation type="submission" date="2025-08" db="UniProtKB">
        <authorList>
            <consortium name="RefSeq"/>
        </authorList>
    </citation>
    <scope>IDENTIFICATION</scope>
</reference>
<dbReference type="Pfam" id="PF08284">
    <property type="entry name" value="RVP_2"/>
    <property type="match status" value="1"/>
</dbReference>
<name>A0A1U8L8T5_GOSHI</name>
<dbReference type="OrthoDB" id="1751882at2759"/>
<dbReference type="InterPro" id="IPR005162">
    <property type="entry name" value="Retrotrans_gag_dom"/>
</dbReference>
<reference evidence="2" key="1">
    <citation type="journal article" date="2020" name="Nat. Genet.">
        <title>Genomic diversifications of five Gossypium allopolyploid species and their impact on cotton improvement.</title>
        <authorList>
            <person name="Chen Z.J."/>
            <person name="Sreedasyam A."/>
            <person name="Ando A."/>
            <person name="Song Q."/>
            <person name="De Santiago L.M."/>
            <person name="Hulse-Kemp A.M."/>
            <person name="Ding M."/>
            <person name="Ye W."/>
            <person name="Kirkbride R.C."/>
            <person name="Jenkins J."/>
            <person name="Plott C."/>
            <person name="Lovell J."/>
            <person name="Lin Y.M."/>
            <person name="Vaughn R."/>
            <person name="Liu B."/>
            <person name="Simpson S."/>
            <person name="Scheffler B.E."/>
            <person name="Wen L."/>
            <person name="Saski C.A."/>
            <person name="Grover C.E."/>
            <person name="Hu G."/>
            <person name="Conover J.L."/>
            <person name="Carlson J.W."/>
            <person name="Shu S."/>
            <person name="Boston L.B."/>
            <person name="Williams M."/>
            <person name="Peterson D.G."/>
            <person name="McGee K."/>
            <person name="Jones D.C."/>
            <person name="Wendel J.F."/>
            <person name="Stelly D.M."/>
            <person name="Grimwood J."/>
            <person name="Schmutz J."/>
        </authorList>
    </citation>
    <scope>NUCLEOTIDE SEQUENCE [LARGE SCALE GENOMIC DNA]</scope>
    <source>
        <strain evidence="2">cv. TM-1</strain>
    </source>
</reference>
<evidence type="ECO:0000259" key="1">
    <source>
        <dbReference type="Pfam" id="PF03732"/>
    </source>
</evidence>
<dbReference type="Proteomes" id="UP000818029">
    <property type="component" value="Chromosome A06"/>
</dbReference>
<protein>
    <recommendedName>
        <fullName evidence="1">Retrotransposon gag domain-containing protein</fullName>
    </recommendedName>
</protein>
<dbReference type="GeneID" id="107924653"/>
<feature type="domain" description="Retrotransposon gag" evidence="1">
    <location>
        <begin position="17"/>
        <end position="108"/>
    </location>
</feature>
<evidence type="ECO:0000313" key="2">
    <source>
        <dbReference type="Proteomes" id="UP000818029"/>
    </source>
</evidence>
<organism evidence="2 3">
    <name type="scientific">Gossypium hirsutum</name>
    <name type="common">Upland cotton</name>
    <name type="synonym">Gossypium mexicanum</name>
    <dbReference type="NCBI Taxonomy" id="3635"/>
    <lineage>
        <taxon>Eukaryota</taxon>
        <taxon>Viridiplantae</taxon>
        <taxon>Streptophyta</taxon>
        <taxon>Embryophyta</taxon>
        <taxon>Tracheophyta</taxon>
        <taxon>Spermatophyta</taxon>
        <taxon>Magnoliopsida</taxon>
        <taxon>eudicotyledons</taxon>
        <taxon>Gunneridae</taxon>
        <taxon>Pentapetalae</taxon>
        <taxon>rosids</taxon>
        <taxon>malvids</taxon>
        <taxon>Malvales</taxon>
        <taxon>Malvaceae</taxon>
        <taxon>Malvoideae</taxon>
        <taxon>Gossypium</taxon>
    </lineage>
</organism>
<dbReference type="AlphaFoldDB" id="A0A1U8L8T5"/>
<dbReference type="InterPro" id="IPR021109">
    <property type="entry name" value="Peptidase_aspartic_dom_sf"/>
</dbReference>
<dbReference type="Pfam" id="PF03732">
    <property type="entry name" value="Retrotrans_gag"/>
    <property type="match status" value="1"/>
</dbReference>
<dbReference type="RefSeq" id="XP_016711015.1">
    <property type="nucleotide sequence ID" value="XM_016855526.1"/>
</dbReference>
<dbReference type="PANTHER" id="PTHR34482:SF36">
    <property type="entry name" value="RETROTRANSPOSON GAG DOMAIN-CONTAINING PROTEIN"/>
    <property type="match status" value="1"/>
</dbReference>
<proteinExistence type="predicted"/>
<dbReference type="KEGG" id="ghi:107924653"/>
<sequence length="390" mass="44506">MIDINYKPNQKLKGDVSLLRDEAYQWWLMVEQYAQPEQVNWDYFKNVFQSKYMGPSYIKTHGHEFINLVQGDRSVAEYEAKFLKLSRYARVLVVFDYDKCVRFKEGLRYDLWVLIAPQKEQAFAALVDKAKIVEEIKPPKIDVSAEVTEIQLCRDYGKHHPGECWRKFGACLRCGSMEYRARYYPCRPNQPLRVVQQQPKGCGIVKGGNGYGRGQRAPSRGAGQTEAQQFVLVYAARCLKDSDDDDVIAGVFFIYFVLYFALIDIGSTHSYIASTVSANLGISVKNTAKEFSAVSLLVDLMKFLLDEFDLILGMDWLVKYRVSLDCASKRVTLKTDENSEVVMVGECRDYLSNVISAPVVDKLIWKGCELYLAFTSDYVLVKLSVGDFVL</sequence>
<gene>
    <name evidence="3" type="primary">LOC107924653</name>
</gene>
<dbReference type="Gene3D" id="2.40.70.10">
    <property type="entry name" value="Acid Proteases"/>
    <property type="match status" value="1"/>
</dbReference>